<proteinExistence type="predicted"/>
<dbReference type="InterPro" id="IPR038586">
    <property type="entry name" value="Tctex-1-like_sf"/>
</dbReference>
<comment type="caution">
    <text evidence="1">The sequence shown here is derived from an EMBL/GenBank/DDBJ whole genome shotgun (WGS) entry which is preliminary data.</text>
</comment>
<keyword evidence="2" id="KW-1185">Reference proteome</keyword>
<protein>
    <submittedName>
        <fullName evidence="1">25233_t:CDS:1</fullName>
    </submittedName>
</protein>
<evidence type="ECO:0000313" key="2">
    <source>
        <dbReference type="Proteomes" id="UP000789901"/>
    </source>
</evidence>
<dbReference type="Pfam" id="PF03645">
    <property type="entry name" value="Tctex-1"/>
    <property type="match status" value="1"/>
</dbReference>
<evidence type="ECO:0000313" key="1">
    <source>
        <dbReference type="EMBL" id="CAG8541665.1"/>
    </source>
</evidence>
<organism evidence="1 2">
    <name type="scientific">Gigaspora margarita</name>
    <dbReference type="NCBI Taxonomy" id="4874"/>
    <lineage>
        <taxon>Eukaryota</taxon>
        <taxon>Fungi</taxon>
        <taxon>Fungi incertae sedis</taxon>
        <taxon>Mucoromycota</taxon>
        <taxon>Glomeromycotina</taxon>
        <taxon>Glomeromycetes</taxon>
        <taxon>Diversisporales</taxon>
        <taxon>Gigasporaceae</taxon>
        <taxon>Gigaspora</taxon>
    </lineage>
</organism>
<dbReference type="PANTHER" id="PTHR21255:SF7">
    <property type="entry name" value="DYNEIN LIGHT CHAIN TCTEX-TYPE PROTEIN 2B"/>
    <property type="match status" value="1"/>
</dbReference>
<dbReference type="CDD" id="cd21459">
    <property type="entry name" value="DLC-like_TCTEX1D2"/>
    <property type="match status" value="1"/>
</dbReference>
<dbReference type="EMBL" id="CAJVQB010001580">
    <property type="protein sequence ID" value="CAG8541665.1"/>
    <property type="molecule type" value="Genomic_DNA"/>
</dbReference>
<accession>A0ABM8W714</accession>
<name>A0ABM8W714_GIGMA</name>
<dbReference type="Proteomes" id="UP000789901">
    <property type="component" value="Unassembled WGS sequence"/>
</dbReference>
<dbReference type="InterPro" id="IPR005334">
    <property type="entry name" value="Tctex-1-like"/>
</dbReference>
<reference evidence="1 2" key="1">
    <citation type="submission" date="2021-06" db="EMBL/GenBank/DDBJ databases">
        <authorList>
            <person name="Kallberg Y."/>
            <person name="Tangrot J."/>
            <person name="Rosling A."/>
        </authorList>
    </citation>
    <scope>NUCLEOTIDE SEQUENCE [LARGE SCALE GENOMIC DNA]</scope>
    <source>
        <strain evidence="1 2">120-4 pot B 10/14</strain>
    </source>
</reference>
<dbReference type="Gene3D" id="3.30.1140.40">
    <property type="entry name" value="Tctex-1"/>
    <property type="match status" value="1"/>
</dbReference>
<sequence length="256" mass="28583">MSELRKREDSIEFNVSPLFIINTNATDSATINNKNAILFTSIATKTENIVNTNAILFTSIATKTENIATQIESTVNTKMEIENPPVNLSTVSTSMTSTDSLLSLSNGNNFVIQSQNGPGTDSLLDSSLQLGAAYERRDSLQFGAAYERRDSVDSTSFSLRPSFKQKFRAPMVKNVIRTIASQRLNNALYDKDQAPGWANEISREIKQKLIELDLKQYKYVVNVTIMENKAAGARLANSNKIRNDLLLVVELFRWCE</sequence>
<gene>
    <name evidence="1" type="ORF">GMARGA_LOCUS4113</name>
</gene>
<dbReference type="PANTHER" id="PTHR21255">
    <property type="entry name" value="T-COMPLEX-ASSOCIATED-TESTIS-EXPRESSED 1/ DYNEIN LIGHT CHAIN"/>
    <property type="match status" value="1"/>
</dbReference>